<proteinExistence type="predicted"/>
<organism evidence="1 2">
    <name type="scientific">Metamycoplasma hominis</name>
    <name type="common">Mycoplasma hominis</name>
    <dbReference type="NCBI Taxonomy" id="2098"/>
    <lineage>
        <taxon>Bacteria</taxon>
        <taxon>Bacillati</taxon>
        <taxon>Mycoplasmatota</taxon>
        <taxon>Mycoplasmoidales</taxon>
        <taxon>Metamycoplasmataceae</taxon>
        <taxon>Metamycoplasma</taxon>
    </lineage>
</organism>
<sequence length="237" mass="27808">MNNIDNNLFFIEEEIKKIEKIAKEDPLKAIYVLDEDKKQFSLKEDLDDLDALRDNIEFQLKKQNLITSTKLDTLSLINSLKNKKMGYAFMLSYNELKKRDDIAKYAIEFQDFFKGNDFDSKGFQTLIYDLLVNSNIDFEYDIQNKKINPKKLGSLLKNAEIQKMQDEIIATFDKDISKNKVARQVFSAYLFQNWVAILLHETKDDYLKISHVIEVILGNQTSDSLSKEEKELYNIFK</sequence>
<dbReference type="Proteomes" id="UP000029712">
    <property type="component" value="Chromosome"/>
</dbReference>
<reference evidence="1 2" key="1">
    <citation type="submission" date="2014-08" db="EMBL/GenBank/DDBJ databases">
        <authorList>
            <person name="Kuleshov K."/>
            <person name="Dedkov V."/>
            <person name="Markelov M."/>
            <person name="Pimkina E."/>
        </authorList>
    </citation>
    <scope>NUCLEOTIDE SEQUENCE [LARGE SCALE GENOMIC DNA]</scope>
    <source>
        <strain evidence="2">TOA</strain>
    </source>
</reference>
<dbReference type="RefSeq" id="WP_036439225.1">
    <property type="nucleotide sequence ID" value="NZ_CP032849.1"/>
</dbReference>
<name>A0A454C967_METHO</name>
<protein>
    <submittedName>
        <fullName evidence="1">Uncharacterized protein</fullName>
    </submittedName>
</protein>
<dbReference type="EMBL" id="CP033021">
    <property type="protein sequence ID" value="AYN65215.1"/>
    <property type="molecule type" value="Genomic_DNA"/>
</dbReference>
<dbReference type="OrthoDB" id="396237at2"/>
<evidence type="ECO:0000313" key="2">
    <source>
        <dbReference type="Proteomes" id="UP000029712"/>
    </source>
</evidence>
<reference evidence="1 2" key="2">
    <citation type="submission" date="2018-10" db="EMBL/GenBank/DDBJ databases">
        <title>Detection and isolation of Mycoplasma hominis as a predominant microorganism from pelvic cavity of patient with salpingitis and tubo-ovarian abscess.</title>
        <authorList>
            <person name="Guschin A.E."/>
            <person name="Khayrullina G.A."/>
            <person name="Rakovskaya I.V."/>
            <person name="Shelenkov A.A."/>
            <person name="Shagin D.A."/>
        </authorList>
    </citation>
    <scope>NUCLEOTIDE SEQUENCE [LARGE SCALE GENOMIC DNA]</scope>
    <source>
        <strain evidence="2">TOA</strain>
    </source>
</reference>
<evidence type="ECO:0000313" key="1">
    <source>
        <dbReference type="EMBL" id="AYN65215.1"/>
    </source>
</evidence>
<dbReference type="AlphaFoldDB" id="A0A454C967"/>
<gene>
    <name evidence="1" type="ORF">KN71_000615</name>
</gene>
<accession>A0A454C967</accession>